<dbReference type="RefSeq" id="WP_110450813.1">
    <property type="nucleotide sequence ID" value="NZ_CP029479.1"/>
</dbReference>
<protein>
    <submittedName>
        <fullName evidence="2">Enoyl-CoA hydratase/isomerase family protein</fullName>
    </submittedName>
</protein>
<dbReference type="PANTHER" id="PTHR43459:SF1">
    <property type="entry name" value="EG:BACN32G11.4 PROTEIN"/>
    <property type="match status" value="1"/>
</dbReference>
<dbReference type="Pfam" id="PF00378">
    <property type="entry name" value="ECH_1"/>
    <property type="match status" value="1"/>
</dbReference>
<evidence type="ECO:0000313" key="2">
    <source>
        <dbReference type="EMBL" id="AWM78247.1"/>
    </source>
</evidence>
<dbReference type="AlphaFoldDB" id="A0A2Z3HR19"/>
<dbReference type="InterPro" id="IPR001753">
    <property type="entry name" value="Enoyl-CoA_hydra/iso"/>
</dbReference>
<dbReference type="EMBL" id="CP029479">
    <property type="protein sequence ID" value="AWM78247.1"/>
    <property type="molecule type" value="Genomic_DNA"/>
</dbReference>
<dbReference type="Gene3D" id="3.90.226.10">
    <property type="entry name" value="2-enoyl-CoA Hydratase, Chain A, domain 1"/>
    <property type="match status" value="1"/>
</dbReference>
<dbReference type="CDD" id="cd06558">
    <property type="entry name" value="crotonase-like"/>
    <property type="match status" value="1"/>
</dbReference>
<accession>A0A2Z3HR19</accession>
<evidence type="ECO:0000256" key="1">
    <source>
        <dbReference type="SAM" id="MobiDB-lite"/>
    </source>
</evidence>
<organism evidence="2 3">
    <name type="scientific">Phenylobacterium parvum</name>
    <dbReference type="NCBI Taxonomy" id="2201350"/>
    <lineage>
        <taxon>Bacteria</taxon>
        <taxon>Pseudomonadati</taxon>
        <taxon>Pseudomonadota</taxon>
        <taxon>Alphaproteobacteria</taxon>
        <taxon>Caulobacterales</taxon>
        <taxon>Caulobacteraceae</taxon>
        <taxon>Phenylobacterium</taxon>
    </lineage>
</organism>
<dbReference type="SUPFAM" id="SSF52096">
    <property type="entry name" value="ClpP/crotonase"/>
    <property type="match status" value="1"/>
</dbReference>
<dbReference type="GO" id="GO:0016853">
    <property type="term" value="F:isomerase activity"/>
    <property type="evidence" value="ECO:0007669"/>
    <property type="project" value="UniProtKB-KW"/>
</dbReference>
<proteinExistence type="predicted"/>
<name>A0A2Z3HR19_9CAUL</name>
<dbReference type="OrthoDB" id="5730382at2"/>
<dbReference type="Proteomes" id="UP000247763">
    <property type="component" value="Chromosome"/>
</dbReference>
<feature type="region of interest" description="Disordered" evidence="1">
    <location>
        <begin position="223"/>
        <end position="242"/>
    </location>
</feature>
<dbReference type="InterPro" id="IPR029045">
    <property type="entry name" value="ClpP/crotonase-like_dom_sf"/>
</dbReference>
<dbReference type="KEGG" id="phb:HYN04_11090"/>
<evidence type="ECO:0000313" key="3">
    <source>
        <dbReference type="Proteomes" id="UP000247763"/>
    </source>
</evidence>
<keyword evidence="3" id="KW-1185">Reference proteome</keyword>
<gene>
    <name evidence="2" type="ORF">HYN04_11090</name>
</gene>
<reference evidence="3" key="1">
    <citation type="submission" date="2018-05" db="EMBL/GenBank/DDBJ databases">
        <title>Genome sequencing of Phenylobacterium sp. HYN0004.</title>
        <authorList>
            <person name="Yi H."/>
            <person name="Baek C."/>
        </authorList>
    </citation>
    <scope>NUCLEOTIDE SEQUENCE [LARGE SCALE GENOMIC DNA]</scope>
    <source>
        <strain evidence="3">HYN0004</strain>
    </source>
</reference>
<dbReference type="PANTHER" id="PTHR43459">
    <property type="entry name" value="ENOYL-COA HYDRATASE"/>
    <property type="match status" value="1"/>
</dbReference>
<sequence>MSDAPVLAIPHEGWGELVLNRPGRRNALAPDSAAALREGLSTLLAGGARVVLLRGEGGTFCSGLDVDLFQGGAGAAWASDWTGFHRDLHACPAVVICALERYAINAGAALALGSDLMVAGEDAILTVGEAAIGMHAPMNLAWLRLKAPESVAAQLALGAGRMGGADLHRLGLAWALVPDGEVHDHARAAAVRMAGWHAGTLAGIKAALRRPIPEGGDVFGAVQARPGQGGAAPTRIAADRRP</sequence>
<keyword evidence="2" id="KW-0413">Isomerase</keyword>